<dbReference type="SMART" id="SM00906">
    <property type="entry name" value="Fungal_trans"/>
    <property type="match status" value="1"/>
</dbReference>
<dbReference type="KEGG" id="kdj:28970878"/>
<keyword evidence="8" id="KW-1185">Reference proteome</keyword>
<keyword evidence="2" id="KW-0479">Metal-binding</keyword>
<feature type="region of interest" description="Disordered" evidence="4">
    <location>
        <begin position="774"/>
        <end position="978"/>
    </location>
</feature>
<comment type="subcellular location">
    <subcellularLocation>
        <location evidence="1">Nucleus</location>
    </subcellularLocation>
</comment>
<dbReference type="PANTHER" id="PTHR31001:SF87">
    <property type="entry name" value="COL-21"/>
    <property type="match status" value="1"/>
</dbReference>
<dbReference type="GO" id="GO:0005634">
    <property type="term" value="C:nucleus"/>
    <property type="evidence" value="ECO:0007669"/>
    <property type="project" value="UniProtKB-SubCell"/>
</dbReference>
<reference evidence="6" key="1">
    <citation type="submission" date="2013-07" db="EMBL/GenBank/DDBJ databases">
        <title>The Genome Sequence of Cryptococcus dejecticola CBS10117.</title>
        <authorList>
            <consortium name="The Broad Institute Genome Sequencing Platform"/>
            <person name="Cuomo C."/>
            <person name="Litvintseva A."/>
            <person name="Chen Y."/>
            <person name="Heitman J."/>
            <person name="Sun S."/>
            <person name="Springer D."/>
            <person name="Dromer F."/>
            <person name="Young S.K."/>
            <person name="Zeng Q."/>
            <person name="Gargeya S."/>
            <person name="Fitzgerald M."/>
            <person name="Abouelleil A."/>
            <person name="Alvarado L."/>
            <person name="Berlin A.M."/>
            <person name="Chapman S.B."/>
            <person name="Dewar J."/>
            <person name="Goldberg J."/>
            <person name="Griggs A."/>
            <person name="Gujja S."/>
            <person name="Hansen M."/>
            <person name="Howarth C."/>
            <person name="Imamovic A."/>
            <person name="Larimer J."/>
            <person name="McCowan C."/>
            <person name="Murphy C."/>
            <person name="Pearson M."/>
            <person name="Priest M."/>
            <person name="Roberts A."/>
            <person name="Saif S."/>
            <person name="Shea T."/>
            <person name="Sykes S."/>
            <person name="Wortman J."/>
            <person name="Nusbaum C."/>
            <person name="Birren B."/>
        </authorList>
    </citation>
    <scope>NUCLEOTIDE SEQUENCE [LARGE SCALE GENOMIC DNA]</scope>
    <source>
        <strain evidence="6">CBS 10117</strain>
    </source>
</reference>
<proteinExistence type="predicted"/>
<feature type="compositionally biased region" description="Polar residues" evidence="4">
    <location>
        <begin position="47"/>
        <end position="56"/>
    </location>
</feature>
<feature type="compositionally biased region" description="Low complexity" evidence="4">
    <location>
        <begin position="57"/>
        <end position="70"/>
    </location>
</feature>
<evidence type="ECO:0000256" key="2">
    <source>
        <dbReference type="ARBA" id="ARBA00022723"/>
    </source>
</evidence>
<dbReference type="PROSITE" id="PS00463">
    <property type="entry name" value="ZN2_CY6_FUNGAL_1"/>
    <property type="match status" value="1"/>
</dbReference>
<dbReference type="AlphaFoldDB" id="A0A1A5ZX88"/>
<dbReference type="InterPro" id="IPR001138">
    <property type="entry name" value="Zn2Cys6_DnaBD"/>
</dbReference>
<keyword evidence="3" id="KW-0539">Nucleus</keyword>
<feature type="region of interest" description="Disordered" evidence="4">
    <location>
        <begin position="718"/>
        <end position="739"/>
    </location>
</feature>
<feature type="compositionally biased region" description="Gly residues" evidence="4">
    <location>
        <begin position="852"/>
        <end position="863"/>
    </location>
</feature>
<reference evidence="7" key="2">
    <citation type="submission" date="2013-07" db="EMBL/GenBank/DDBJ databases">
        <authorList>
            <consortium name="The Broad Institute Genome Sequencing Platform"/>
            <person name="Cuomo C."/>
            <person name="Litvintseva A."/>
            <person name="Chen Y."/>
            <person name="Heitman J."/>
            <person name="Sun S."/>
            <person name="Springer D."/>
            <person name="Dromer F."/>
            <person name="Young S.K."/>
            <person name="Zeng Q."/>
            <person name="Gargeya S."/>
            <person name="Fitzgerald M."/>
            <person name="Abouelleil A."/>
            <person name="Alvarado L."/>
            <person name="Berlin A.M."/>
            <person name="Chapman S.B."/>
            <person name="Dewar J."/>
            <person name="Goldberg J."/>
            <person name="Griggs A."/>
            <person name="Gujja S."/>
            <person name="Hansen M."/>
            <person name="Howarth C."/>
            <person name="Imamovic A."/>
            <person name="Larimer J."/>
            <person name="McCowan C."/>
            <person name="Murphy C."/>
            <person name="Pearson M."/>
            <person name="Priest M."/>
            <person name="Roberts A."/>
            <person name="Saif S."/>
            <person name="Shea T."/>
            <person name="Sykes S."/>
            <person name="Wortman J."/>
            <person name="Nusbaum C."/>
            <person name="Birren B."/>
        </authorList>
    </citation>
    <scope>NUCLEOTIDE SEQUENCE</scope>
    <source>
        <strain evidence="7">CBS 10117</strain>
    </source>
</reference>
<dbReference type="GO" id="GO:0000981">
    <property type="term" value="F:DNA-binding transcription factor activity, RNA polymerase II-specific"/>
    <property type="evidence" value="ECO:0007669"/>
    <property type="project" value="InterPro"/>
</dbReference>
<organism evidence="6">
    <name type="scientific">Kwoniella dejecticola CBS 10117</name>
    <dbReference type="NCBI Taxonomy" id="1296121"/>
    <lineage>
        <taxon>Eukaryota</taxon>
        <taxon>Fungi</taxon>
        <taxon>Dikarya</taxon>
        <taxon>Basidiomycota</taxon>
        <taxon>Agaricomycotina</taxon>
        <taxon>Tremellomycetes</taxon>
        <taxon>Tremellales</taxon>
        <taxon>Cryptococcaceae</taxon>
        <taxon>Kwoniella</taxon>
    </lineage>
</organism>
<dbReference type="InterPro" id="IPR036864">
    <property type="entry name" value="Zn2-C6_fun-type_DNA-bd_sf"/>
</dbReference>
<reference evidence="7" key="3">
    <citation type="submission" date="2024-02" db="EMBL/GenBank/DDBJ databases">
        <title>Comparative genomics of Cryptococcus and Kwoniella reveals pathogenesis evolution and contrasting modes of karyotype evolution via chromosome fusion or intercentromeric recombination.</title>
        <authorList>
            <person name="Coelho M.A."/>
            <person name="David-Palma M."/>
            <person name="Shea T."/>
            <person name="Bowers K."/>
            <person name="McGinley-Smith S."/>
            <person name="Mohammad A.W."/>
            <person name="Gnirke A."/>
            <person name="Yurkov A.M."/>
            <person name="Nowrousian M."/>
            <person name="Sun S."/>
            <person name="Cuomo C.A."/>
            <person name="Heitman J."/>
        </authorList>
    </citation>
    <scope>NUCLEOTIDE SEQUENCE</scope>
    <source>
        <strain evidence="7">CBS 10117</strain>
    </source>
</reference>
<gene>
    <name evidence="6" type="ORF">I303_07179</name>
    <name evidence="7" type="ORF">I303_108497</name>
</gene>
<dbReference type="CDD" id="cd12148">
    <property type="entry name" value="fungal_TF_MHR"/>
    <property type="match status" value="1"/>
</dbReference>
<dbReference type="PANTHER" id="PTHR31001">
    <property type="entry name" value="UNCHARACTERIZED TRANSCRIPTIONAL REGULATORY PROTEIN"/>
    <property type="match status" value="1"/>
</dbReference>
<dbReference type="SUPFAM" id="SSF57701">
    <property type="entry name" value="Zn2/Cys6 DNA-binding domain"/>
    <property type="match status" value="1"/>
</dbReference>
<name>A0A1A5ZX88_9TREE</name>
<dbReference type="PROSITE" id="PS50048">
    <property type="entry name" value="ZN2_CY6_FUNGAL_2"/>
    <property type="match status" value="1"/>
</dbReference>
<dbReference type="STRING" id="1296121.A0A1A5ZX88"/>
<evidence type="ECO:0000256" key="1">
    <source>
        <dbReference type="ARBA" id="ARBA00004123"/>
    </source>
</evidence>
<dbReference type="GO" id="GO:0003677">
    <property type="term" value="F:DNA binding"/>
    <property type="evidence" value="ECO:0007669"/>
    <property type="project" value="InterPro"/>
</dbReference>
<feature type="compositionally biased region" description="Polar residues" evidence="4">
    <location>
        <begin position="1"/>
        <end position="31"/>
    </location>
</feature>
<dbReference type="VEuPathDB" id="FungiDB:I303_07179"/>
<dbReference type="EMBL" id="KI894035">
    <property type="protein sequence ID" value="OBR82420.1"/>
    <property type="molecule type" value="Genomic_DNA"/>
</dbReference>
<dbReference type="GO" id="GO:0008270">
    <property type="term" value="F:zinc ion binding"/>
    <property type="evidence" value="ECO:0007669"/>
    <property type="project" value="InterPro"/>
</dbReference>
<dbReference type="RefSeq" id="XP_018260262.1">
    <property type="nucleotide sequence ID" value="XM_018410453.1"/>
</dbReference>
<feature type="domain" description="Zn(2)-C6 fungal-type" evidence="5">
    <location>
        <begin position="121"/>
        <end position="150"/>
    </location>
</feature>
<dbReference type="GeneID" id="28970878"/>
<feature type="compositionally biased region" description="Polar residues" evidence="4">
    <location>
        <begin position="718"/>
        <end position="731"/>
    </location>
</feature>
<feature type="compositionally biased region" description="Polar residues" evidence="4">
    <location>
        <begin position="873"/>
        <end position="882"/>
    </location>
</feature>
<dbReference type="OrthoDB" id="4934715at2759"/>
<sequence length="1090" mass="118609">MSQPPVLQSSTSTNSLASFTTTNPTSNDAPKNTNNQNITTNNNNSNAPGPNSKPTANSGSSTGTGTGTTNSKKRKASSPGPIAKERKQSVPIDPSTDDDAASTVSRNHRDREPKRTRVHFSCVECHRRKQKCDRKEPCSQCVARRVPHLCRPFLNGVEDPNNNSDVHARLNTIESLLSRLVTSLPQTLTSRSNGNYVPTDASSPDVLTLTASGEDQFHPHATPLNNESQIPRVNMPHKPPPSGLFPSNMSYSTPPGRTGFGWGLREGRRISLTTEDNQDLRDILQTLKESGIGKSHLEWLIAGVPGRRMADGLVELYFRWTRYKMNKASFMKRYNKFFDHIGRNPTCPKVDGDTLKWLPLMFIVLAIATLSAPHELVPRDDQTGWARRFYGSARSGLEYAKALQRDNLDVLFAGLLASRYMLLTRRPAEGSTPLTTAFQVGLYRDGTVLNMTDKKEIEIRRRAWSMLYHLDRTISLLVGRPASISDAHTDTQLPANLDDEEVESGDFDPAGHPMTKPTQYTYVIVRHKLAEIMGRIAYHTFAIQLPDYATVLNLDRELLSWKDALPPFFSMSNPDTSLDSKFPYLFVQRHLLASEWYYTRITLNRPYLLRRKPQDGRYSYSKSAAIESARADLLGRRSFVMEKGNLIVNSGGYRVLNSYMVLGVTIKLDPDSPQADELRQLLNVVSGRSPDSQGRISEPLVKEELAIVEFLTAKPQSSKSRLPIQSSGNNGNKEEDQTPVDLLLGLAKTRSGRRAAEEEKRQLRLQAYREVEEQRQAARRNSGAQNISSPWGYIAPSMPGLDVQQPFGGSGDKRVPRPLQPPASASARRSDGSIPDSTNWSPEMAFNLSGSSGPGSTSGGGGRRPSSSGQIGYHNSPTHPMISSSSNANANTNNQNNLGNNNNSSNNNNNRHGGSGSGPGALISPFGNLSNSLGMGSNSPNNLNQGIISDGFSFPEQSQSSNAFVNDDPNGGNQFGNALLDSFDFSDLGLSSASNNGNNNGNGPGNNNYGLNGDGGIGFGGGSNGNGGGVGTNSGFNLNLDLGLGGSGGFNPFALPQTEEGNEPTMAEDDQTIFLNYILNKFANAQPDTS</sequence>
<feature type="compositionally biased region" description="Low complexity" evidence="4">
    <location>
        <begin position="927"/>
        <end position="944"/>
    </location>
</feature>
<dbReference type="GO" id="GO:0006351">
    <property type="term" value="P:DNA-templated transcription"/>
    <property type="evidence" value="ECO:0007669"/>
    <property type="project" value="InterPro"/>
</dbReference>
<dbReference type="Proteomes" id="UP000078595">
    <property type="component" value="Chromosome 11"/>
</dbReference>
<accession>A0A1A5ZX88</accession>
<protein>
    <submittedName>
        <fullName evidence="6">Nuclear protein</fullName>
    </submittedName>
</protein>
<dbReference type="InterPro" id="IPR007219">
    <property type="entry name" value="XnlR_reg_dom"/>
</dbReference>
<evidence type="ECO:0000313" key="8">
    <source>
        <dbReference type="Proteomes" id="UP000078595"/>
    </source>
</evidence>
<feature type="compositionally biased region" description="Low complexity" evidence="4">
    <location>
        <begin position="883"/>
        <end position="912"/>
    </location>
</feature>
<dbReference type="InterPro" id="IPR050613">
    <property type="entry name" value="Sec_Metabolite_Reg"/>
</dbReference>
<dbReference type="Pfam" id="PF04082">
    <property type="entry name" value="Fungal_trans"/>
    <property type="match status" value="1"/>
</dbReference>
<evidence type="ECO:0000313" key="6">
    <source>
        <dbReference type="EMBL" id="OBR82420.1"/>
    </source>
</evidence>
<evidence type="ECO:0000259" key="5">
    <source>
        <dbReference type="PROSITE" id="PS50048"/>
    </source>
</evidence>
<feature type="compositionally biased region" description="Polar residues" evidence="4">
    <location>
        <begin position="955"/>
        <end position="964"/>
    </location>
</feature>
<dbReference type="EMBL" id="CP144540">
    <property type="protein sequence ID" value="WWC65875.1"/>
    <property type="molecule type" value="Genomic_DNA"/>
</dbReference>
<feature type="compositionally biased region" description="Low complexity" evidence="4">
    <location>
        <begin position="32"/>
        <end position="46"/>
    </location>
</feature>
<dbReference type="Gene3D" id="4.10.240.10">
    <property type="entry name" value="Zn(2)-C6 fungal-type DNA-binding domain"/>
    <property type="match status" value="1"/>
</dbReference>
<evidence type="ECO:0000256" key="4">
    <source>
        <dbReference type="SAM" id="MobiDB-lite"/>
    </source>
</evidence>
<dbReference type="CDD" id="cd00067">
    <property type="entry name" value="GAL4"/>
    <property type="match status" value="1"/>
</dbReference>
<dbReference type="SMART" id="SM00066">
    <property type="entry name" value="GAL4"/>
    <property type="match status" value="1"/>
</dbReference>
<evidence type="ECO:0000313" key="7">
    <source>
        <dbReference type="EMBL" id="WWC65875.1"/>
    </source>
</evidence>
<evidence type="ECO:0000256" key="3">
    <source>
        <dbReference type="ARBA" id="ARBA00023242"/>
    </source>
</evidence>
<dbReference type="Pfam" id="PF00172">
    <property type="entry name" value="Zn_clus"/>
    <property type="match status" value="1"/>
</dbReference>
<feature type="region of interest" description="Disordered" evidence="4">
    <location>
        <begin position="1"/>
        <end position="115"/>
    </location>
</feature>